<keyword evidence="1" id="KW-0812">Transmembrane</keyword>
<feature type="transmembrane region" description="Helical" evidence="1">
    <location>
        <begin position="15"/>
        <end position="34"/>
    </location>
</feature>
<name>A0A9X0YA67_9PSED</name>
<dbReference type="RefSeq" id="WP_078734029.1">
    <property type="nucleotide sequence ID" value="NZ_JAFHKI010000027.1"/>
</dbReference>
<keyword evidence="4" id="KW-1185">Reference proteome</keyword>
<dbReference type="InterPro" id="IPR009597">
    <property type="entry name" value="DUF1206"/>
</dbReference>
<feature type="domain" description="DUF1206" evidence="2">
    <location>
        <begin position="14"/>
        <end position="79"/>
    </location>
</feature>
<evidence type="ECO:0000313" key="3">
    <source>
        <dbReference type="EMBL" id="MBN2976077.1"/>
    </source>
</evidence>
<evidence type="ECO:0000313" key="4">
    <source>
        <dbReference type="Proteomes" id="UP001154860"/>
    </source>
</evidence>
<evidence type="ECO:0000256" key="1">
    <source>
        <dbReference type="SAM" id="Phobius"/>
    </source>
</evidence>
<feature type="transmembrane region" description="Helical" evidence="1">
    <location>
        <begin position="191"/>
        <end position="212"/>
    </location>
</feature>
<feature type="transmembrane region" description="Helical" evidence="1">
    <location>
        <begin position="144"/>
        <end position="162"/>
    </location>
</feature>
<reference evidence="3 4" key="2">
    <citation type="journal article" date="2023" name="Plant Pathol.">
        <title>Dismantling and reorganizing Pseudomonas marginalis sensu#lato.</title>
        <authorList>
            <person name="Sawada H."/>
            <person name="Fujikawa T."/>
            <person name="Satou M."/>
        </authorList>
    </citation>
    <scope>NUCLEOTIDE SEQUENCE [LARGE SCALE GENOMIC DNA]</scope>
    <source>
        <strain evidence="3 4">MAFF 301381</strain>
    </source>
</reference>
<reference evidence="3 4" key="1">
    <citation type="journal article" date="2021" name="Int. J. Syst. Evol. Microbiol.">
        <title>Pseudomonas lactucae sp. nov., a pathogen causing bacterial rot of lettuce in Japan.</title>
        <authorList>
            <person name="Sawada H."/>
            <person name="Fujikawa T."/>
            <person name="Satou M."/>
        </authorList>
    </citation>
    <scope>NUCLEOTIDE SEQUENCE [LARGE SCALE GENOMIC DNA]</scope>
    <source>
        <strain evidence="3 4">MAFF 301381</strain>
    </source>
</reference>
<keyword evidence="1" id="KW-0472">Membrane</keyword>
<feature type="domain" description="DUF1206" evidence="2">
    <location>
        <begin position="189"/>
        <end position="258"/>
    </location>
</feature>
<dbReference type="EMBL" id="JAFHKJ010000037">
    <property type="protein sequence ID" value="MBN2976077.1"/>
    <property type="molecule type" value="Genomic_DNA"/>
</dbReference>
<dbReference type="Proteomes" id="UP001154860">
    <property type="component" value="Unassembled WGS sequence"/>
</dbReference>
<feature type="transmembrane region" description="Helical" evidence="1">
    <location>
        <begin position="54"/>
        <end position="75"/>
    </location>
</feature>
<feature type="transmembrane region" description="Helical" evidence="1">
    <location>
        <begin position="95"/>
        <end position="116"/>
    </location>
</feature>
<keyword evidence="1" id="KW-1133">Transmembrane helix</keyword>
<sequence length="270" mass="29018">MSAQNSLVILARGGYAARGMLYLIIGIFALLAARDSTKPKDSHKSLEALLSQPFGYFLVGLVVAGLLAFAAWRILQATRDVDHHGKELKGLVIRAGLLAGGVVNGALALFALGLLISGIRRSSDSGGQAKDWLAHVLSWDHSNVMVYLIALVPLGVGIAHIIKGGKASFEKYFEADEDVMQYVRPVSRFGLVARGVVFLEIAVLLAISGSTYKAMDPPGMKEALNALQNLPAGWLILMVMALGLIAFSVYSFSEAFWRKINMDVPGIPRP</sequence>
<feature type="transmembrane region" description="Helical" evidence="1">
    <location>
        <begin position="232"/>
        <end position="252"/>
    </location>
</feature>
<organism evidence="3 4">
    <name type="scientific">Pseudomonas lactucae</name>
    <dbReference type="NCBI Taxonomy" id="2813360"/>
    <lineage>
        <taxon>Bacteria</taxon>
        <taxon>Pseudomonadati</taxon>
        <taxon>Pseudomonadota</taxon>
        <taxon>Gammaproteobacteria</taxon>
        <taxon>Pseudomonadales</taxon>
        <taxon>Pseudomonadaceae</taxon>
        <taxon>Pseudomonas</taxon>
    </lineage>
</organism>
<proteinExistence type="predicted"/>
<dbReference type="Pfam" id="PF06724">
    <property type="entry name" value="DUF1206"/>
    <property type="match status" value="3"/>
</dbReference>
<evidence type="ECO:0000259" key="2">
    <source>
        <dbReference type="Pfam" id="PF06724"/>
    </source>
</evidence>
<protein>
    <submittedName>
        <fullName evidence="3">DUF1206 domain-containing protein</fullName>
    </submittedName>
</protein>
<comment type="caution">
    <text evidence="3">The sequence shown here is derived from an EMBL/GenBank/DDBJ whole genome shotgun (WGS) entry which is preliminary data.</text>
</comment>
<accession>A0A9X0YA67</accession>
<gene>
    <name evidence="3" type="ORF">JWR99_08855</name>
</gene>
<feature type="domain" description="DUF1206" evidence="2">
    <location>
        <begin position="95"/>
        <end position="165"/>
    </location>
</feature>
<dbReference type="AlphaFoldDB" id="A0A9X0YA67"/>